<dbReference type="InterPro" id="IPR029058">
    <property type="entry name" value="AB_hydrolase_fold"/>
</dbReference>
<evidence type="ECO:0000313" key="2">
    <source>
        <dbReference type="Proteomes" id="UP000182987"/>
    </source>
</evidence>
<dbReference type="EMBL" id="CP017480">
    <property type="protein sequence ID" value="APG06460.1"/>
    <property type="molecule type" value="Genomic_DNA"/>
</dbReference>
<dbReference type="SUPFAM" id="SSF53474">
    <property type="entry name" value="alpha/beta-Hydrolases"/>
    <property type="match status" value="1"/>
</dbReference>
<dbReference type="AlphaFoldDB" id="A0A0G9HAC5"/>
<dbReference type="KEGG" id="lrz:BJI69_09070"/>
<reference evidence="2" key="1">
    <citation type="submission" date="2016-09" db="EMBL/GenBank/DDBJ databases">
        <authorList>
            <person name="Lysoe E."/>
        </authorList>
    </citation>
    <scope>NUCLEOTIDE SEQUENCE [LARGE SCALE GENOMIC DNA]</scope>
    <source>
        <strain evidence="2">LJ96T</strain>
    </source>
</reference>
<dbReference type="GO" id="GO:0016787">
    <property type="term" value="F:hydrolase activity"/>
    <property type="evidence" value="ECO:0007669"/>
    <property type="project" value="UniProtKB-KW"/>
</dbReference>
<dbReference type="STRING" id="1440763.BJI69_09070"/>
<protein>
    <submittedName>
        <fullName evidence="1">Alpha/beta hydrolase</fullName>
    </submittedName>
</protein>
<organism evidence="1 2">
    <name type="scientific">Luteibacter rhizovicinus DSM 16549</name>
    <dbReference type="NCBI Taxonomy" id="1440763"/>
    <lineage>
        <taxon>Bacteria</taxon>
        <taxon>Pseudomonadati</taxon>
        <taxon>Pseudomonadota</taxon>
        <taxon>Gammaproteobacteria</taxon>
        <taxon>Lysobacterales</taxon>
        <taxon>Rhodanobacteraceae</taxon>
        <taxon>Luteibacter</taxon>
    </lineage>
</organism>
<gene>
    <name evidence="1" type="ORF">BJI69_09070</name>
</gene>
<dbReference type="PANTHER" id="PTHR42103">
    <property type="entry name" value="ALPHA/BETA-HYDROLASES SUPERFAMILY PROTEIN"/>
    <property type="match status" value="1"/>
</dbReference>
<accession>A0A0G9HAC5</accession>
<dbReference type="PANTHER" id="PTHR42103:SF2">
    <property type="entry name" value="AB HYDROLASE-1 DOMAIN-CONTAINING PROTEIN"/>
    <property type="match status" value="1"/>
</dbReference>
<evidence type="ECO:0000313" key="1">
    <source>
        <dbReference type="EMBL" id="APG06460.1"/>
    </source>
</evidence>
<proteinExistence type="predicted"/>
<name>A0A0G9HAC5_9GAMM</name>
<dbReference type="RefSeq" id="WP_046968222.1">
    <property type="nucleotide sequence ID" value="NZ_CP017480.1"/>
</dbReference>
<sequence length="232" mass="25092">MSEHLSEAPERFPDETASFALAGPAGKLECEARAAAPDVARDAIAVICHPLSTDGGSMRNKVVTMIERSLREAGVDTVIFNFRSVGGSEGEFDSGHGESDDLAAVVAWARKTRPGAALWLAGFSFGSYVTLRNAVSLGAEALISVAPPAAGRGWDFGPLDLPTCPWLVVMGDADEIVEPQAVYDWIDSLPEDRRPQLIRMEDTSHFFHRRLMDLRGAIKHAVKDWLPGPRPA</sequence>
<dbReference type="Gene3D" id="3.40.50.1820">
    <property type="entry name" value="alpha/beta hydrolase"/>
    <property type="match status" value="1"/>
</dbReference>
<dbReference type="OrthoDB" id="9800435at2"/>
<keyword evidence="2" id="KW-1185">Reference proteome</keyword>
<keyword evidence="1" id="KW-0378">Hydrolase</keyword>
<dbReference type="PATRIC" id="fig|1440763.5.peg.2594"/>
<dbReference type="Proteomes" id="UP000182987">
    <property type="component" value="Chromosome"/>
</dbReference>